<dbReference type="STRING" id="57577.A0A2K3K9V7"/>
<comment type="caution">
    <text evidence="1">The sequence shown here is derived from an EMBL/GenBank/DDBJ whole genome shotgun (WGS) entry which is preliminary data.</text>
</comment>
<feature type="non-terminal residue" evidence="1">
    <location>
        <position position="99"/>
    </location>
</feature>
<sequence length="99" mass="11198">MNGEIRAMDVATEIVVLSDDDGSVKGDDVIAIEKILILMEENKIPILVPKRRRPRVMKVRLKVLTWYPHLKEDEIANACPMCCDNCNCKACLRSSTLIK</sequence>
<protein>
    <submittedName>
        <fullName evidence="1">Lysine-specific demethylase 3B</fullName>
    </submittedName>
</protein>
<reference evidence="1 2" key="2">
    <citation type="journal article" date="2017" name="Front. Plant Sci.">
        <title>Gene Classification and Mining of Molecular Markers Useful in Red Clover (Trifolium pratense) Breeding.</title>
        <authorList>
            <person name="Istvanek J."/>
            <person name="Dluhosova J."/>
            <person name="Dluhos P."/>
            <person name="Patkova L."/>
            <person name="Nedelnik J."/>
            <person name="Repkova J."/>
        </authorList>
    </citation>
    <scope>NUCLEOTIDE SEQUENCE [LARGE SCALE GENOMIC DNA]</scope>
    <source>
        <strain evidence="2">cv. Tatra</strain>
        <tissue evidence="1">Young leaves</tissue>
    </source>
</reference>
<evidence type="ECO:0000313" key="1">
    <source>
        <dbReference type="EMBL" id="PNX63043.1"/>
    </source>
</evidence>
<organism evidence="1 2">
    <name type="scientific">Trifolium pratense</name>
    <name type="common">Red clover</name>
    <dbReference type="NCBI Taxonomy" id="57577"/>
    <lineage>
        <taxon>Eukaryota</taxon>
        <taxon>Viridiplantae</taxon>
        <taxon>Streptophyta</taxon>
        <taxon>Embryophyta</taxon>
        <taxon>Tracheophyta</taxon>
        <taxon>Spermatophyta</taxon>
        <taxon>Magnoliopsida</taxon>
        <taxon>eudicotyledons</taxon>
        <taxon>Gunneridae</taxon>
        <taxon>Pentapetalae</taxon>
        <taxon>rosids</taxon>
        <taxon>fabids</taxon>
        <taxon>Fabales</taxon>
        <taxon>Fabaceae</taxon>
        <taxon>Papilionoideae</taxon>
        <taxon>50 kb inversion clade</taxon>
        <taxon>NPAAA clade</taxon>
        <taxon>Hologalegina</taxon>
        <taxon>IRL clade</taxon>
        <taxon>Trifolieae</taxon>
        <taxon>Trifolium</taxon>
    </lineage>
</organism>
<proteinExistence type="predicted"/>
<keyword evidence="1" id="KW-0808">Transferase</keyword>
<reference evidence="1 2" key="1">
    <citation type="journal article" date="2014" name="Am. J. Bot.">
        <title>Genome assembly and annotation for red clover (Trifolium pratense; Fabaceae).</title>
        <authorList>
            <person name="Istvanek J."/>
            <person name="Jaros M."/>
            <person name="Krenek A."/>
            <person name="Repkova J."/>
        </authorList>
    </citation>
    <scope>NUCLEOTIDE SEQUENCE [LARGE SCALE GENOMIC DNA]</scope>
    <source>
        <strain evidence="2">cv. Tatra</strain>
        <tissue evidence="1">Young leaves</tissue>
    </source>
</reference>
<gene>
    <name evidence="1" type="ORF">L195_g053311</name>
</gene>
<name>A0A2K3K9V7_TRIPR</name>
<evidence type="ECO:0000313" key="2">
    <source>
        <dbReference type="Proteomes" id="UP000236291"/>
    </source>
</evidence>
<dbReference type="GO" id="GO:0032259">
    <property type="term" value="P:methylation"/>
    <property type="evidence" value="ECO:0007669"/>
    <property type="project" value="UniProtKB-KW"/>
</dbReference>
<keyword evidence="1" id="KW-0489">Methyltransferase</keyword>
<accession>A0A2K3K9V7</accession>
<dbReference type="Proteomes" id="UP000236291">
    <property type="component" value="Unassembled WGS sequence"/>
</dbReference>
<dbReference type="AlphaFoldDB" id="A0A2K3K9V7"/>
<dbReference type="GO" id="GO:0008168">
    <property type="term" value="F:methyltransferase activity"/>
    <property type="evidence" value="ECO:0007669"/>
    <property type="project" value="UniProtKB-KW"/>
</dbReference>
<dbReference type="EMBL" id="ASHM01089317">
    <property type="protein sequence ID" value="PNX63043.1"/>
    <property type="molecule type" value="Genomic_DNA"/>
</dbReference>